<comment type="caution">
    <text evidence="1">The sequence shown here is derived from an EMBL/GenBank/DDBJ whole genome shotgun (WGS) entry which is preliminary data.</text>
</comment>
<feature type="non-terminal residue" evidence="1">
    <location>
        <position position="1"/>
    </location>
</feature>
<evidence type="ECO:0000313" key="2">
    <source>
        <dbReference type="Proteomes" id="UP001529510"/>
    </source>
</evidence>
<sequence length="64" mass="6954">EVNLVNESTETVSVGTAISTNFIGQKEKMAADVCERSCEEITNMVQELKGLRIVVGNLIDGLQK</sequence>
<dbReference type="Proteomes" id="UP001529510">
    <property type="component" value="Unassembled WGS sequence"/>
</dbReference>
<accession>A0ABD0PW36</accession>
<keyword evidence="2" id="KW-1185">Reference proteome</keyword>
<dbReference type="EMBL" id="JAMKFB020000013">
    <property type="protein sequence ID" value="KAL0178245.1"/>
    <property type="molecule type" value="Genomic_DNA"/>
</dbReference>
<feature type="non-terminal residue" evidence="1">
    <location>
        <position position="64"/>
    </location>
</feature>
<proteinExistence type="predicted"/>
<dbReference type="AlphaFoldDB" id="A0ABD0PW36"/>
<evidence type="ECO:0000313" key="1">
    <source>
        <dbReference type="EMBL" id="KAL0178245.1"/>
    </source>
</evidence>
<name>A0ABD0PW36_CIRMR</name>
<protein>
    <submittedName>
        <fullName evidence="1">Uncharacterized protein</fullName>
    </submittedName>
</protein>
<reference evidence="1 2" key="1">
    <citation type="submission" date="2024-05" db="EMBL/GenBank/DDBJ databases">
        <title>Genome sequencing and assembly of Indian major carp, Cirrhinus mrigala (Hamilton, 1822).</title>
        <authorList>
            <person name="Mohindra V."/>
            <person name="Chowdhury L.M."/>
            <person name="Lal K."/>
            <person name="Jena J.K."/>
        </authorList>
    </citation>
    <scope>NUCLEOTIDE SEQUENCE [LARGE SCALE GENOMIC DNA]</scope>
    <source>
        <strain evidence="1">CM1030</strain>
        <tissue evidence="1">Blood</tissue>
    </source>
</reference>
<organism evidence="1 2">
    <name type="scientific">Cirrhinus mrigala</name>
    <name type="common">Mrigala</name>
    <dbReference type="NCBI Taxonomy" id="683832"/>
    <lineage>
        <taxon>Eukaryota</taxon>
        <taxon>Metazoa</taxon>
        <taxon>Chordata</taxon>
        <taxon>Craniata</taxon>
        <taxon>Vertebrata</taxon>
        <taxon>Euteleostomi</taxon>
        <taxon>Actinopterygii</taxon>
        <taxon>Neopterygii</taxon>
        <taxon>Teleostei</taxon>
        <taxon>Ostariophysi</taxon>
        <taxon>Cypriniformes</taxon>
        <taxon>Cyprinidae</taxon>
        <taxon>Labeoninae</taxon>
        <taxon>Labeonini</taxon>
        <taxon>Cirrhinus</taxon>
    </lineage>
</organism>
<gene>
    <name evidence="1" type="ORF">M9458_027139</name>
</gene>